<sequence length="190" mass="21929">MEIFEILKESKKINQALMDSTYGATDKLIRTYEKMEVECNNFIASIRSCRNHIRQEKLAKARIDNIKIAEGSQNHTKSRLARMLPKKDVILTDILLTVISLKRHLRAFSDIIENTAGELRIYVDNIYKINLRAEMVSVKKSALDFSDYYIETQADILINSMKPLKRYFLRIQAQISQQKTTIGATLASKK</sequence>
<name>A0A8H7QT24_9FUNG</name>
<protein>
    <submittedName>
        <fullName evidence="1">Uncharacterized protein</fullName>
    </submittedName>
</protein>
<evidence type="ECO:0000313" key="1">
    <source>
        <dbReference type="EMBL" id="KAG2197755.1"/>
    </source>
</evidence>
<organism evidence="1 2">
    <name type="scientific">Mucor saturninus</name>
    <dbReference type="NCBI Taxonomy" id="64648"/>
    <lineage>
        <taxon>Eukaryota</taxon>
        <taxon>Fungi</taxon>
        <taxon>Fungi incertae sedis</taxon>
        <taxon>Mucoromycota</taxon>
        <taxon>Mucoromycotina</taxon>
        <taxon>Mucoromycetes</taxon>
        <taxon>Mucorales</taxon>
        <taxon>Mucorineae</taxon>
        <taxon>Mucoraceae</taxon>
        <taxon>Mucor</taxon>
    </lineage>
</organism>
<keyword evidence="2" id="KW-1185">Reference proteome</keyword>
<dbReference type="EMBL" id="JAEPRD010000122">
    <property type="protein sequence ID" value="KAG2197755.1"/>
    <property type="molecule type" value="Genomic_DNA"/>
</dbReference>
<accession>A0A8H7QT24</accession>
<evidence type="ECO:0000313" key="2">
    <source>
        <dbReference type="Proteomes" id="UP000603453"/>
    </source>
</evidence>
<dbReference type="Proteomes" id="UP000603453">
    <property type="component" value="Unassembled WGS sequence"/>
</dbReference>
<comment type="caution">
    <text evidence="1">The sequence shown here is derived from an EMBL/GenBank/DDBJ whole genome shotgun (WGS) entry which is preliminary data.</text>
</comment>
<gene>
    <name evidence="1" type="ORF">INT47_010691</name>
</gene>
<proteinExistence type="predicted"/>
<reference evidence="1" key="1">
    <citation type="submission" date="2020-12" db="EMBL/GenBank/DDBJ databases">
        <title>Metabolic potential, ecology and presence of endohyphal bacteria is reflected in genomic diversity of Mucoromycotina.</title>
        <authorList>
            <person name="Muszewska A."/>
            <person name="Okrasinska A."/>
            <person name="Steczkiewicz K."/>
            <person name="Drgas O."/>
            <person name="Orlowska M."/>
            <person name="Perlinska-Lenart U."/>
            <person name="Aleksandrzak-Piekarczyk T."/>
            <person name="Szatraj K."/>
            <person name="Zielenkiewicz U."/>
            <person name="Pilsyk S."/>
            <person name="Malc E."/>
            <person name="Mieczkowski P."/>
            <person name="Kruszewska J.S."/>
            <person name="Biernat P."/>
            <person name="Pawlowska J."/>
        </authorList>
    </citation>
    <scope>NUCLEOTIDE SEQUENCE</scope>
    <source>
        <strain evidence="1">WA0000017839</strain>
    </source>
</reference>
<dbReference type="AlphaFoldDB" id="A0A8H7QT24"/>